<keyword evidence="3" id="KW-1185">Reference proteome</keyword>
<gene>
    <name evidence="2" type="ORF">RJ639_030627</name>
</gene>
<protein>
    <submittedName>
        <fullName evidence="2">Uncharacterized protein</fullName>
    </submittedName>
</protein>
<sequence length="66" mass="7358">MELRNEDPLKNGKLIKKGSEKRRSGREHGENMSSKTSASPQSPISMIQGETKSSASSSRNRRHFIS</sequence>
<comment type="caution">
    <text evidence="2">The sequence shown here is derived from an EMBL/GenBank/DDBJ whole genome shotgun (WGS) entry which is preliminary data.</text>
</comment>
<evidence type="ECO:0000313" key="3">
    <source>
        <dbReference type="Proteomes" id="UP001188597"/>
    </source>
</evidence>
<dbReference type="Proteomes" id="UP001188597">
    <property type="component" value="Unassembled WGS sequence"/>
</dbReference>
<accession>A0AA88X0J6</accession>
<reference evidence="2" key="1">
    <citation type="submission" date="2022-12" db="EMBL/GenBank/DDBJ databases">
        <title>Draft genome assemblies for two species of Escallonia (Escalloniales).</title>
        <authorList>
            <person name="Chanderbali A."/>
            <person name="Dervinis C."/>
            <person name="Anghel I."/>
            <person name="Soltis D."/>
            <person name="Soltis P."/>
            <person name="Zapata F."/>
        </authorList>
    </citation>
    <scope>NUCLEOTIDE SEQUENCE</scope>
    <source>
        <strain evidence="2">UCBG64.0493</strain>
        <tissue evidence="2">Leaf</tissue>
    </source>
</reference>
<feature type="compositionally biased region" description="Polar residues" evidence="1">
    <location>
        <begin position="31"/>
        <end position="58"/>
    </location>
</feature>
<feature type="region of interest" description="Disordered" evidence="1">
    <location>
        <begin position="1"/>
        <end position="66"/>
    </location>
</feature>
<evidence type="ECO:0000313" key="2">
    <source>
        <dbReference type="EMBL" id="KAK3037683.1"/>
    </source>
</evidence>
<dbReference type="AlphaFoldDB" id="A0AA88X0J6"/>
<name>A0AA88X0J6_9ASTE</name>
<feature type="compositionally biased region" description="Basic and acidic residues" evidence="1">
    <location>
        <begin position="17"/>
        <end position="30"/>
    </location>
</feature>
<dbReference type="EMBL" id="JAVXUP010000116">
    <property type="protein sequence ID" value="KAK3037683.1"/>
    <property type="molecule type" value="Genomic_DNA"/>
</dbReference>
<evidence type="ECO:0000256" key="1">
    <source>
        <dbReference type="SAM" id="MobiDB-lite"/>
    </source>
</evidence>
<organism evidence="2 3">
    <name type="scientific">Escallonia herrerae</name>
    <dbReference type="NCBI Taxonomy" id="1293975"/>
    <lineage>
        <taxon>Eukaryota</taxon>
        <taxon>Viridiplantae</taxon>
        <taxon>Streptophyta</taxon>
        <taxon>Embryophyta</taxon>
        <taxon>Tracheophyta</taxon>
        <taxon>Spermatophyta</taxon>
        <taxon>Magnoliopsida</taxon>
        <taxon>eudicotyledons</taxon>
        <taxon>Gunneridae</taxon>
        <taxon>Pentapetalae</taxon>
        <taxon>asterids</taxon>
        <taxon>campanulids</taxon>
        <taxon>Escalloniales</taxon>
        <taxon>Escalloniaceae</taxon>
        <taxon>Escallonia</taxon>
    </lineage>
</organism>
<feature type="compositionally biased region" description="Basic and acidic residues" evidence="1">
    <location>
        <begin position="1"/>
        <end position="10"/>
    </location>
</feature>
<proteinExistence type="predicted"/>